<accession>A0A645BLQ4</accession>
<dbReference type="PRINTS" id="PR00111">
    <property type="entry name" value="ABHYDROLASE"/>
</dbReference>
<dbReference type="InterPro" id="IPR000073">
    <property type="entry name" value="AB_hydrolase_1"/>
</dbReference>
<evidence type="ECO:0000259" key="1">
    <source>
        <dbReference type="Pfam" id="PF00561"/>
    </source>
</evidence>
<organism evidence="2">
    <name type="scientific">bioreactor metagenome</name>
    <dbReference type="NCBI Taxonomy" id="1076179"/>
    <lineage>
        <taxon>unclassified sequences</taxon>
        <taxon>metagenomes</taxon>
        <taxon>ecological metagenomes</taxon>
    </lineage>
</organism>
<gene>
    <name evidence="2" type="primary">xylF_5</name>
    <name evidence="2" type="ORF">SDC9_109631</name>
</gene>
<comment type="caution">
    <text evidence="2">The sequence shown here is derived from an EMBL/GenBank/DDBJ whole genome shotgun (WGS) entry which is preliminary data.</text>
</comment>
<name>A0A645BLQ4_9ZZZZ</name>
<dbReference type="SUPFAM" id="SSF53474">
    <property type="entry name" value="alpha/beta-Hydrolases"/>
    <property type="match status" value="1"/>
</dbReference>
<dbReference type="InterPro" id="IPR050266">
    <property type="entry name" value="AB_hydrolase_sf"/>
</dbReference>
<dbReference type="GO" id="GO:0018775">
    <property type="term" value="F:2-hydroxymuconate-semialdehyde hydrolase activity"/>
    <property type="evidence" value="ECO:0007669"/>
    <property type="project" value="UniProtKB-EC"/>
</dbReference>
<dbReference type="InterPro" id="IPR029058">
    <property type="entry name" value="AB_hydrolase_fold"/>
</dbReference>
<dbReference type="PANTHER" id="PTHR43798:SF33">
    <property type="entry name" value="HYDROLASE, PUTATIVE (AFU_ORTHOLOGUE AFUA_2G14860)-RELATED"/>
    <property type="match status" value="1"/>
</dbReference>
<dbReference type="EC" id="3.7.1.9" evidence="2"/>
<proteinExistence type="predicted"/>
<sequence length="210" mass="23383">MEGAYTQAIQVELVHALLERLKLDKVSVMGISYGSEVALQLALAYPTKVEKLILFNATAATGPWLKDIGDAWNKASVDGEGYYLTTIPVIYSPEFYKKNKEWMDRRREILVPVFSNPAFSGSMVRLTRSAEGYDVRDQLSKISAPTLVVSSQQDYLTPVEEQVYIAAHIPRCDHVIIPGCGHASMYEKPVLFTSVVLGFVNNSKNSYSIN</sequence>
<dbReference type="Pfam" id="PF00561">
    <property type="entry name" value="Abhydrolase_1"/>
    <property type="match status" value="1"/>
</dbReference>
<dbReference type="GO" id="GO:0016020">
    <property type="term" value="C:membrane"/>
    <property type="evidence" value="ECO:0007669"/>
    <property type="project" value="TreeGrafter"/>
</dbReference>
<dbReference type="PANTHER" id="PTHR43798">
    <property type="entry name" value="MONOACYLGLYCEROL LIPASE"/>
    <property type="match status" value="1"/>
</dbReference>
<dbReference type="EMBL" id="VSSQ01019029">
    <property type="protein sequence ID" value="MPM62754.1"/>
    <property type="molecule type" value="Genomic_DNA"/>
</dbReference>
<reference evidence="2" key="1">
    <citation type="submission" date="2019-08" db="EMBL/GenBank/DDBJ databases">
        <authorList>
            <person name="Kucharzyk K."/>
            <person name="Murdoch R.W."/>
            <person name="Higgins S."/>
            <person name="Loffler F."/>
        </authorList>
    </citation>
    <scope>NUCLEOTIDE SEQUENCE</scope>
</reference>
<evidence type="ECO:0000313" key="2">
    <source>
        <dbReference type="EMBL" id="MPM62754.1"/>
    </source>
</evidence>
<dbReference type="AlphaFoldDB" id="A0A645BLQ4"/>
<protein>
    <submittedName>
        <fullName evidence="2">2-hydroxymuconate semialdehyde hydrolase</fullName>
        <ecNumber evidence="2">3.7.1.9</ecNumber>
    </submittedName>
</protein>
<dbReference type="Gene3D" id="3.40.50.1820">
    <property type="entry name" value="alpha/beta hydrolase"/>
    <property type="match status" value="1"/>
</dbReference>
<keyword evidence="2" id="KW-0378">Hydrolase</keyword>
<feature type="domain" description="AB hydrolase-1" evidence="1">
    <location>
        <begin position="5"/>
        <end position="189"/>
    </location>
</feature>